<name>A0ABV7ASK8_9GAMM</name>
<accession>A0ABV7ASK8</accession>
<feature type="transmembrane region" description="Helical" evidence="2">
    <location>
        <begin position="26"/>
        <end position="45"/>
    </location>
</feature>
<dbReference type="Gene3D" id="3.30.70.1070">
    <property type="entry name" value="Sporulation related repeat"/>
    <property type="match status" value="1"/>
</dbReference>
<dbReference type="EMBL" id="JBHRSJ010000012">
    <property type="protein sequence ID" value="MFC2971916.1"/>
    <property type="molecule type" value="Genomic_DNA"/>
</dbReference>
<proteinExistence type="predicted"/>
<dbReference type="PROSITE" id="PS51724">
    <property type="entry name" value="SPOR"/>
    <property type="match status" value="1"/>
</dbReference>
<dbReference type="PANTHER" id="PTHR38687">
    <property type="entry name" value="CELL DIVISION PROTEIN DEDD-RELATED"/>
    <property type="match status" value="1"/>
</dbReference>
<evidence type="ECO:0000313" key="4">
    <source>
        <dbReference type="EMBL" id="MFC2971916.1"/>
    </source>
</evidence>
<feature type="compositionally biased region" description="Basic and acidic residues" evidence="1">
    <location>
        <begin position="50"/>
        <end position="62"/>
    </location>
</feature>
<protein>
    <submittedName>
        <fullName evidence="4">SPOR domain-containing protein</fullName>
    </submittedName>
</protein>
<dbReference type="InterPro" id="IPR007730">
    <property type="entry name" value="SPOR-like_dom"/>
</dbReference>
<feature type="compositionally biased region" description="Pro residues" evidence="1">
    <location>
        <begin position="120"/>
        <end position="134"/>
    </location>
</feature>
<feature type="compositionally biased region" description="Basic residues" evidence="1">
    <location>
        <begin position="1"/>
        <end position="12"/>
    </location>
</feature>
<feature type="compositionally biased region" description="Low complexity" evidence="1">
    <location>
        <begin position="87"/>
        <end position="96"/>
    </location>
</feature>
<dbReference type="InterPro" id="IPR052521">
    <property type="entry name" value="Cell_div_SPOR-domain"/>
</dbReference>
<dbReference type="InterPro" id="IPR036680">
    <property type="entry name" value="SPOR-like_sf"/>
</dbReference>
<evidence type="ECO:0000259" key="3">
    <source>
        <dbReference type="PROSITE" id="PS51724"/>
    </source>
</evidence>
<dbReference type="Pfam" id="PF05036">
    <property type="entry name" value="SPOR"/>
    <property type="match status" value="1"/>
</dbReference>
<sequence length="248" mass="26394">MAKKKSPPKRGASRNSPPAKRSVPSWFWLVCGLAVGGFGMFLAKLEPGGDEVKRETAEERPATKPQQPAKPKYDFYTLLPETKVMSPPSTLTSETPPTTPPKLTPEQDAARAQALLEGRTPPPPPSAPVAPPKPVTATAPAPTPAAAPAPAPAPAPATAPSAPKAAAPASQFFLQAGSFRSKEEAESARARLTLLGENARIEVGNVRGETYHRVMAGPYTSRQQLEKAQKQLAGNGFRNLLQQERRSR</sequence>
<comment type="caution">
    <text evidence="4">The sequence shown here is derived from an EMBL/GenBank/DDBJ whole genome shotgun (WGS) entry which is preliminary data.</text>
</comment>
<keyword evidence="2" id="KW-1133">Transmembrane helix</keyword>
<keyword evidence="5" id="KW-1185">Reference proteome</keyword>
<reference evidence="5" key="1">
    <citation type="journal article" date="2019" name="Int. J. Syst. Evol. Microbiol.">
        <title>The Global Catalogue of Microorganisms (GCM) 10K type strain sequencing project: providing services to taxonomists for standard genome sequencing and annotation.</title>
        <authorList>
            <consortium name="The Broad Institute Genomics Platform"/>
            <consortium name="The Broad Institute Genome Sequencing Center for Infectious Disease"/>
            <person name="Wu L."/>
            <person name="Ma J."/>
        </authorList>
    </citation>
    <scope>NUCLEOTIDE SEQUENCE [LARGE SCALE GENOMIC DNA]</scope>
    <source>
        <strain evidence="5">KCTC 62195</strain>
    </source>
</reference>
<dbReference type="SUPFAM" id="SSF110997">
    <property type="entry name" value="Sporulation related repeat"/>
    <property type="match status" value="1"/>
</dbReference>
<organism evidence="4 5">
    <name type="scientific">Azotobacter bryophylli</name>
    <dbReference type="NCBI Taxonomy" id="1986537"/>
    <lineage>
        <taxon>Bacteria</taxon>
        <taxon>Pseudomonadati</taxon>
        <taxon>Pseudomonadota</taxon>
        <taxon>Gammaproteobacteria</taxon>
        <taxon>Pseudomonadales</taxon>
        <taxon>Pseudomonadaceae</taxon>
        <taxon>Azotobacter</taxon>
    </lineage>
</organism>
<gene>
    <name evidence="4" type="ORF">ACFOJE_06780</name>
</gene>
<evidence type="ECO:0000256" key="1">
    <source>
        <dbReference type="SAM" id="MobiDB-lite"/>
    </source>
</evidence>
<evidence type="ECO:0000313" key="5">
    <source>
        <dbReference type="Proteomes" id="UP001595457"/>
    </source>
</evidence>
<feature type="compositionally biased region" description="Pro residues" evidence="1">
    <location>
        <begin position="141"/>
        <end position="157"/>
    </location>
</feature>
<dbReference type="RefSeq" id="WP_377813529.1">
    <property type="nucleotide sequence ID" value="NZ_JBHRSJ010000012.1"/>
</dbReference>
<evidence type="ECO:0000256" key="2">
    <source>
        <dbReference type="SAM" id="Phobius"/>
    </source>
</evidence>
<feature type="region of interest" description="Disordered" evidence="1">
    <location>
        <begin position="225"/>
        <end position="248"/>
    </location>
</feature>
<feature type="region of interest" description="Disordered" evidence="1">
    <location>
        <begin position="49"/>
        <end position="166"/>
    </location>
</feature>
<feature type="region of interest" description="Disordered" evidence="1">
    <location>
        <begin position="1"/>
        <end position="22"/>
    </location>
</feature>
<keyword evidence="2" id="KW-0472">Membrane</keyword>
<dbReference type="PANTHER" id="PTHR38687:SF1">
    <property type="entry name" value="CELL DIVISION PROTEIN DEDD"/>
    <property type="match status" value="1"/>
</dbReference>
<dbReference type="Proteomes" id="UP001595457">
    <property type="component" value="Unassembled WGS sequence"/>
</dbReference>
<feature type="domain" description="SPOR" evidence="3">
    <location>
        <begin position="166"/>
        <end position="245"/>
    </location>
</feature>
<keyword evidence="2" id="KW-0812">Transmembrane</keyword>